<dbReference type="EMBL" id="CP042430">
    <property type="protein sequence ID" value="QEC49768.1"/>
    <property type="molecule type" value="Genomic_DNA"/>
</dbReference>
<dbReference type="InterPro" id="IPR006680">
    <property type="entry name" value="Amidohydro-rel"/>
</dbReference>
<dbReference type="PANTHER" id="PTHR21240:SF28">
    <property type="entry name" value="ISO-OROTATE DECARBOXYLASE (EUROFUNG)"/>
    <property type="match status" value="1"/>
</dbReference>
<dbReference type="AlphaFoldDB" id="A0A5B8UAD3"/>
<dbReference type="PANTHER" id="PTHR21240">
    <property type="entry name" value="2-AMINO-3-CARBOXYLMUCONATE-6-SEMIALDEHYDE DECARBOXYLASE"/>
    <property type="match status" value="1"/>
</dbReference>
<dbReference type="InterPro" id="IPR032465">
    <property type="entry name" value="ACMSD"/>
</dbReference>
<organism evidence="3 4">
    <name type="scientific">Baekduia soli</name>
    <dbReference type="NCBI Taxonomy" id="496014"/>
    <lineage>
        <taxon>Bacteria</taxon>
        <taxon>Bacillati</taxon>
        <taxon>Actinomycetota</taxon>
        <taxon>Thermoleophilia</taxon>
        <taxon>Solirubrobacterales</taxon>
        <taxon>Baekduiaceae</taxon>
        <taxon>Baekduia</taxon>
    </lineage>
</organism>
<dbReference type="SUPFAM" id="SSF51556">
    <property type="entry name" value="Metallo-dependent hydrolases"/>
    <property type="match status" value="1"/>
</dbReference>
<feature type="domain" description="Amidohydrolase-related" evidence="2">
    <location>
        <begin position="110"/>
        <end position="367"/>
    </location>
</feature>
<dbReference type="GO" id="GO:0016787">
    <property type="term" value="F:hydrolase activity"/>
    <property type="evidence" value="ECO:0007669"/>
    <property type="project" value="UniProtKB-KW"/>
</dbReference>
<keyword evidence="3" id="KW-0378">Hydrolase</keyword>
<dbReference type="GO" id="GO:0016831">
    <property type="term" value="F:carboxy-lyase activity"/>
    <property type="evidence" value="ECO:0007669"/>
    <property type="project" value="InterPro"/>
</dbReference>
<dbReference type="OrthoDB" id="8673349at2"/>
<evidence type="ECO:0000313" key="3">
    <source>
        <dbReference type="EMBL" id="QEC49768.1"/>
    </source>
</evidence>
<accession>A0A5B8UAD3</accession>
<keyword evidence="1" id="KW-0456">Lyase</keyword>
<dbReference type="InterPro" id="IPR032466">
    <property type="entry name" value="Metal_Hydrolase"/>
</dbReference>
<evidence type="ECO:0000259" key="2">
    <source>
        <dbReference type="Pfam" id="PF04909"/>
    </source>
</evidence>
<name>A0A5B8UAD3_9ACTN</name>
<sequence length="373" mass="42683">MSETATAVRPQGGPAQRDFIVDCDSHNLPTLDDLKPYLSRRWSEYLDTFGLRTPSEYGIVRARWMASRADSWGPTGKPPGSDPEFFIEQLLDGEGIDIAILNSIMMAGQNMVGGGQPQEFTNALMAATNDWVAEQWLDRDDRLRASICTPFEDPESLVREAERWYDDDRFVQIQVPFRTNKPLGHRKYWDLYEISSARGMPLALHPGSTGQNLITGAGWVTYYYEDHVGFPQALFNQMASMVCEGVFERFPDMKIVIQEGGWSWVAPFLWRFDRAFEQLKGEVPHLQRRPSEYIREHFWFTTQPIEEPERPEHFGQALAALDMPGRLLFSSDYPHWDFDPPSALPTSLDDDLRRGILGENALAVYDLPREGVR</sequence>
<dbReference type="RefSeq" id="WP_146922133.1">
    <property type="nucleotide sequence ID" value="NZ_CP042430.1"/>
</dbReference>
<evidence type="ECO:0000256" key="1">
    <source>
        <dbReference type="ARBA" id="ARBA00023239"/>
    </source>
</evidence>
<dbReference type="Gene3D" id="3.20.20.140">
    <property type="entry name" value="Metal-dependent hydrolases"/>
    <property type="match status" value="1"/>
</dbReference>
<proteinExistence type="predicted"/>
<reference evidence="3 4" key="1">
    <citation type="journal article" date="2018" name="J. Microbiol.">
        <title>Baekduia soli gen. nov., sp. nov., a novel bacterium isolated from the soil of Baekdu Mountain and proposal of a novel family name, Baekduiaceae fam. nov.</title>
        <authorList>
            <person name="An D.S."/>
            <person name="Siddiqi M.Z."/>
            <person name="Kim K.H."/>
            <person name="Yu H.S."/>
            <person name="Im W.T."/>
        </authorList>
    </citation>
    <scope>NUCLEOTIDE SEQUENCE [LARGE SCALE GENOMIC DNA]</scope>
    <source>
        <strain evidence="3 4">BR7-21</strain>
    </source>
</reference>
<dbReference type="GO" id="GO:0005737">
    <property type="term" value="C:cytoplasm"/>
    <property type="evidence" value="ECO:0007669"/>
    <property type="project" value="TreeGrafter"/>
</dbReference>
<keyword evidence="4" id="KW-1185">Reference proteome</keyword>
<dbReference type="Proteomes" id="UP000321805">
    <property type="component" value="Chromosome"/>
</dbReference>
<dbReference type="GO" id="GO:0019748">
    <property type="term" value="P:secondary metabolic process"/>
    <property type="evidence" value="ECO:0007669"/>
    <property type="project" value="TreeGrafter"/>
</dbReference>
<gene>
    <name evidence="3" type="ORF">FSW04_20805</name>
</gene>
<evidence type="ECO:0000313" key="4">
    <source>
        <dbReference type="Proteomes" id="UP000321805"/>
    </source>
</evidence>
<protein>
    <submittedName>
        <fullName evidence="3">Amidohydrolase</fullName>
    </submittedName>
</protein>
<dbReference type="KEGG" id="bsol:FSW04_20805"/>
<dbReference type="Pfam" id="PF04909">
    <property type="entry name" value="Amidohydro_2"/>
    <property type="match status" value="1"/>
</dbReference>